<name>A0A6P5JCK0_PHACI</name>
<keyword evidence="2" id="KW-1185">Reference proteome</keyword>
<feature type="region of interest" description="Disordered" evidence="1">
    <location>
        <begin position="319"/>
        <end position="426"/>
    </location>
</feature>
<feature type="compositionally biased region" description="Polar residues" evidence="1">
    <location>
        <begin position="391"/>
        <end position="400"/>
    </location>
</feature>
<dbReference type="Pfam" id="PF15669">
    <property type="entry name" value="CCDC24"/>
    <property type="match status" value="1"/>
</dbReference>
<organism evidence="2 3">
    <name type="scientific">Phascolarctos cinereus</name>
    <name type="common">Koala</name>
    <dbReference type="NCBI Taxonomy" id="38626"/>
    <lineage>
        <taxon>Eukaryota</taxon>
        <taxon>Metazoa</taxon>
        <taxon>Chordata</taxon>
        <taxon>Craniata</taxon>
        <taxon>Vertebrata</taxon>
        <taxon>Euteleostomi</taxon>
        <taxon>Mammalia</taxon>
        <taxon>Metatheria</taxon>
        <taxon>Diprotodontia</taxon>
        <taxon>Phascolarctidae</taxon>
        <taxon>Phascolarctos</taxon>
    </lineage>
</organism>
<evidence type="ECO:0000256" key="1">
    <source>
        <dbReference type="SAM" id="MobiDB-lite"/>
    </source>
</evidence>
<dbReference type="CTD" id="149473"/>
<proteinExistence type="predicted"/>
<dbReference type="FunCoup" id="A0A6P5JCK0">
    <property type="interactions" value="18"/>
</dbReference>
<dbReference type="Proteomes" id="UP000515140">
    <property type="component" value="Unplaced"/>
</dbReference>
<dbReference type="PANTHER" id="PTHR28601:SF1">
    <property type="entry name" value="COILED-COIL DOMAIN-CONTAINING PROTEIN 24"/>
    <property type="match status" value="1"/>
</dbReference>
<dbReference type="GeneID" id="110200213"/>
<accession>A0A6P5JCK0</accession>
<sequence>MCGEGRDLEMGGGAWRAGGHGEGPILQGRPRVGAGPRVGGVAAGSPLGIPLTLPLSEPLMKVEGGAAHGGGDMGWRGEPVPAPQGATCPAGRGRGRGSTMSRVPASLWGLLEEHIQPPERAEVKRILGEAAVDLSLELRAEAEILEALLEEERKVVQGSGHAPHPNPFSLLAPPPLMRDLVRRELRQLLCGLHQKAVLEGRDTAKAWARYSPKVLRFALGDPRDPVEDKLEARLPGSPGLSSLQDLSAIKDCLNVANIDRVIQHLRTLLKEECCALEREIKALQLCLEDVHSSVTESSLMTSEPTLAELKEQKRAMEQDLLGPPTPLGLCPSLQEDKSQDAGWQGLGRQGMLSSKGQDLPFSGQQHQESLSYGLLPALPPTSHFPKPPQPQASGTSSHQSRWGRRLQCHSREGPMPSAGLPSGTPS</sequence>
<dbReference type="RefSeq" id="XP_020831103.1">
    <property type="nucleotide sequence ID" value="XM_020975444.1"/>
</dbReference>
<dbReference type="PANTHER" id="PTHR28601">
    <property type="entry name" value="COILED-COIL DOMAIN-CONTAINING PROTEIN 24"/>
    <property type="match status" value="1"/>
</dbReference>
<dbReference type="AlphaFoldDB" id="A0A6P5JCK0"/>
<evidence type="ECO:0000313" key="3">
    <source>
        <dbReference type="RefSeq" id="XP_020831103.1"/>
    </source>
</evidence>
<feature type="region of interest" description="Disordered" evidence="1">
    <location>
        <begin position="1"/>
        <end position="33"/>
    </location>
</feature>
<gene>
    <name evidence="3" type="primary">CCDC24</name>
</gene>
<protein>
    <submittedName>
        <fullName evidence="3">Coiled-coil domain-containing protein 24 isoform X1</fullName>
    </submittedName>
</protein>
<dbReference type="InterPro" id="IPR031367">
    <property type="entry name" value="CCDC24"/>
</dbReference>
<dbReference type="KEGG" id="pcw:110200213"/>
<feature type="compositionally biased region" description="Gly residues" evidence="1">
    <location>
        <begin position="10"/>
        <end position="22"/>
    </location>
</feature>
<reference evidence="3" key="1">
    <citation type="submission" date="2025-08" db="UniProtKB">
        <authorList>
            <consortium name="RefSeq"/>
        </authorList>
    </citation>
    <scope>IDENTIFICATION</scope>
    <source>
        <tissue evidence="3">Spleen</tissue>
    </source>
</reference>
<dbReference type="InParanoid" id="A0A6P5JCK0"/>
<evidence type="ECO:0000313" key="2">
    <source>
        <dbReference type="Proteomes" id="UP000515140"/>
    </source>
</evidence>
<feature type="compositionally biased region" description="Polar residues" evidence="1">
    <location>
        <begin position="351"/>
        <end position="370"/>
    </location>
</feature>